<dbReference type="SUPFAM" id="SSF49464">
    <property type="entry name" value="Carboxypeptidase regulatory domain-like"/>
    <property type="match status" value="1"/>
</dbReference>
<accession>A0AA96WEJ8</accession>
<gene>
    <name evidence="1" type="ORF">HJG54_09775</name>
</gene>
<reference evidence="1" key="1">
    <citation type="submission" date="2020-05" db="EMBL/GenBank/DDBJ databases">
        <authorList>
            <person name="Zhu T."/>
            <person name="Keshari N."/>
            <person name="Lu X."/>
        </authorList>
    </citation>
    <scope>NUCLEOTIDE SEQUENCE</scope>
    <source>
        <strain evidence="1">NK1-12</strain>
    </source>
</reference>
<keyword evidence="1" id="KW-0378">Hydrolase</keyword>
<dbReference type="RefSeq" id="WP_316434702.1">
    <property type="nucleotide sequence ID" value="NZ_CP053586.1"/>
</dbReference>
<dbReference type="EMBL" id="CP053586">
    <property type="protein sequence ID" value="WNZ23120.1"/>
    <property type="molecule type" value="Genomic_DNA"/>
</dbReference>
<keyword evidence="1" id="KW-0121">Carboxypeptidase</keyword>
<dbReference type="GO" id="GO:0004180">
    <property type="term" value="F:carboxypeptidase activity"/>
    <property type="evidence" value="ECO:0007669"/>
    <property type="project" value="UniProtKB-KW"/>
</dbReference>
<sequence>MDLTIYVRDAASAPITGAEVLVKVPDIQRQGKSNGQGKFPGGTLPSNPFHVVVTHPDYLSEEVEVTPPAKGAPFLWDNPVCSVAMSGVITVHLSRLRASPTFSISDSELERHGPFNPQAVFTWTDHGGNKTGRYLGMSNNQESIVCISHPLLPNKPGEGWDRFNHDKEPVKIDPSKTGNLVWLEWGLGEKQPRLLVAAWVPRFRSASPRKLDFVIFFSPNTRPEAGYPPDQFPWLAPYPYSALKGGPIRKDGPPALAQPYPGLGHRYLFREKWLIYQMLAAQRQAIVLFPVQPSNDWGPFQEVSGLARLVAEVTHFLHRTAMTSGGNKSDEEDLAPQPRYRFYRNAVHDPLPPAQRIVLSGFSAGMSPIVRMLTTRYGQKLIDGRFNNTSLKSLFDADVAPFLNTWMEVWDHDAPNRAPDYTRTALDKFAPGWMSQNEQRILRCYQSGYTTPRDWIQSTPLAKFTPGSLKSPSSVGGRIALERHADTRCSLVYFDCGYLHHNATVPSVAPAFWMVGEKPNDPCGADHQAVPMVTFGHAASLSGLGRV</sequence>
<proteinExistence type="predicted"/>
<keyword evidence="1" id="KW-0645">Protease</keyword>
<dbReference type="AlphaFoldDB" id="A0AA96WEJ8"/>
<evidence type="ECO:0000313" key="1">
    <source>
        <dbReference type="EMBL" id="WNZ23120.1"/>
    </source>
</evidence>
<protein>
    <submittedName>
        <fullName evidence="1">Carboxypeptidase regulatory-like domain-containing protein</fullName>
    </submittedName>
</protein>
<name>A0AA96WEJ8_9CYAN</name>
<dbReference type="InterPro" id="IPR008969">
    <property type="entry name" value="CarboxyPept-like_regulatory"/>
</dbReference>
<organism evidence="1">
    <name type="scientific">Leptolyngbya sp. NK1-12</name>
    <dbReference type="NCBI Taxonomy" id="2547451"/>
    <lineage>
        <taxon>Bacteria</taxon>
        <taxon>Bacillati</taxon>
        <taxon>Cyanobacteriota</taxon>
        <taxon>Cyanophyceae</taxon>
        <taxon>Leptolyngbyales</taxon>
        <taxon>Leptolyngbyaceae</taxon>
        <taxon>Leptolyngbya group</taxon>
        <taxon>Leptolyngbya</taxon>
    </lineage>
</organism>